<feature type="region of interest" description="Disordered" evidence="1">
    <location>
        <begin position="66"/>
        <end position="85"/>
    </location>
</feature>
<evidence type="ECO:0000313" key="3">
    <source>
        <dbReference type="Proteomes" id="UP000000948"/>
    </source>
</evidence>
<dbReference type="AlphaFoldDB" id="C7JBZ9"/>
<dbReference type="HOGENOM" id="CLU_2505157_0_0_5"/>
<sequence length="85" mass="9397">MNISIQTPPLSQREQAEKTQLLADMERIAKELRQRNLNNAVSLAMEAARGQGELIEHFAELGRRFGPRSARSSQPKFHVIAGGAA</sequence>
<protein>
    <submittedName>
        <fullName evidence="2">Uncharacterized protein</fullName>
    </submittedName>
</protein>
<dbReference type="Proteomes" id="UP000000948">
    <property type="component" value="Chromosome"/>
</dbReference>
<dbReference type="STRING" id="634452.APA01_02640"/>
<name>C7JBZ9_ACEP3</name>
<accession>C7JBZ9</accession>
<reference evidence="2 3" key="1">
    <citation type="journal article" date="2009" name="Nucleic Acids Res.">
        <title>Whole-genome analyses reveal genetic instability of Acetobacter pasteurianus.</title>
        <authorList>
            <person name="Azuma Y."/>
            <person name="Hosoyama A."/>
            <person name="Matsutani M."/>
            <person name="Furuya N."/>
            <person name="Horikawa H."/>
            <person name="Harada T."/>
            <person name="Hirakawa H."/>
            <person name="Kuhara S."/>
            <person name="Matsushita K."/>
            <person name="Fujita N."/>
            <person name="Shirai M."/>
        </authorList>
    </citation>
    <scope>NUCLEOTIDE SEQUENCE [LARGE SCALE GENOMIC DNA]</scope>
    <source>
        <strain evidence="3">NBRC 105184 / IFO 3283-01</strain>
    </source>
</reference>
<gene>
    <name evidence="2" type="ordered locus">APA01_02640</name>
</gene>
<dbReference type="BioCyc" id="APAS634452:APA01_RS01325-MONOMER"/>
<dbReference type="KEGG" id="apt:APA01_02640"/>
<organism evidence="2 3">
    <name type="scientific">Acetobacter pasteurianus (strain NBRC 105184 / IFO 3283-01)</name>
    <dbReference type="NCBI Taxonomy" id="634452"/>
    <lineage>
        <taxon>Bacteria</taxon>
        <taxon>Pseudomonadati</taxon>
        <taxon>Pseudomonadota</taxon>
        <taxon>Alphaproteobacteria</taxon>
        <taxon>Acetobacterales</taxon>
        <taxon>Acetobacteraceae</taxon>
        <taxon>Acetobacter</taxon>
    </lineage>
</organism>
<dbReference type="PATRIC" id="fig|634452.3.peg.269"/>
<dbReference type="RefSeq" id="WP_012812386.1">
    <property type="nucleotide sequence ID" value="NC_013209.1"/>
</dbReference>
<dbReference type="EMBL" id="AP011121">
    <property type="protein sequence ID" value="BAH98416.1"/>
    <property type="molecule type" value="Genomic_DNA"/>
</dbReference>
<evidence type="ECO:0000256" key="1">
    <source>
        <dbReference type="SAM" id="MobiDB-lite"/>
    </source>
</evidence>
<evidence type="ECO:0000313" key="2">
    <source>
        <dbReference type="EMBL" id="BAH98416.1"/>
    </source>
</evidence>
<proteinExistence type="predicted"/>